<reference evidence="2" key="1">
    <citation type="journal article" date="2021" name="Proc. Natl. Acad. Sci. U.S.A.">
        <title>Three genomes in the algal genus Volvox reveal the fate of a haploid sex-determining region after a transition to homothallism.</title>
        <authorList>
            <person name="Yamamoto K."/>
            <person name="Hamaji T."/>
            <person name="Kawai-Toyooka H."/>
            <person name="Matsuzaki R."/>
            <person name="Takahashi F."/>
            <person name="Nishimura Y."/>
            <person name="Kawachi M."/>
            <person name="Noguchi H."/>
            <person name="Minakuchi Y."/>
            <person name="Umen J.G."/>
            <person name="Toyoda A."/>
            <person name="Nozaki H."/>
        </authorList>
    </citation>
    <scope>NUCLEOTIDE SEQUENCE</scope>
    <source>
        <strain evidence="2">NIES-3780</strain>
    </source>
</reference>
<comment type="caution">
    <text evidence="2">The sequence shown here is derived from an EMBL/GenBank/DDBJ whole genome shotgun (WGS) entry which is preliminary data.</text>
</comment>
<dbReference type="EMBL" id="BNCO01000048">
    <property type="protein sequence ID" value="GIL61946.1"/>
    <property type="molecule type" value="Genomic_DNA"/>
</dbReference>
<dbReference type="Proteomes" id="UP000747399">
    <property type="component" value="Unassembled WGS sequence"/>
</dbReference>
<evidence type="ECO:0000256" key="1">
    <source>
        <dbReference type="SAM" id="MobiDB-lite"/>
    </source>
</evidence>
<sequence>ACGSRPGTGRPRRRAVVHLPLPKVAVEALGCMRGGDDARLLTLTSRFGAKLPGSGAETNPDWDPCQQMEWLYQQISHQRAPPPLPPALEAIVAKSQGEAAGAGPGAGPGPGSAAG</sequence>
<keyword evidence="3" id="KW-1185">Reference proteome</keyword>
<proteinExistence type="predicted"/>
<name>A0A8J4BI18_9CHLO</name>
<dbReference type="AlphaFoldDB" id="A0A8J4BI18"/>
<feature type="region of interest" description="Disordered" evidence="1">
    <location>
        <begin position="93"/>
        <end position="115"/>
    </location>
</feature>
<gene>
    <name evidence="2" type="ORF">Vafri_16310</name>
</gene>
<feature type="compositionally biased region" description="Gly residues" evidence="1">
    <location>
        <begin position="100"/>
        <end position="115"/>
    </location>
</feature>
<accession>A0A8J4BI18</accession>
<organism evidence="2 3">
    <name type="scientific">Volvox africanus</name>
    <dbReference type="NCBI Taxonomy" id="51714"/>
    <lineage>
        <taxon>Eukaryota</taxon>
        <taxon>Viridiplantae</taxon>
        <taxon>Chlorophyta</taxon>
        <taxon>core chlorophytes</taxon>
        <taxon>Chlorophyceae</taxon>
        <taxon>CS clade</taxon>
        <taxon>Chlamydomonadales</taxon>
        <taxon>Volvocaceae</taxon>
        <taxon>Volvox</taxon>
    </lineage>
</organism>
<feature type="non-terminal residue" evidence="2">
    <location>
        <position position="1"/>
    </location>
</feature>
<protein>
    <submittedName>
        <fullName evidence="2">Uncharacterized protein</fullName>
    </submittedName>
</protein>
<evidence type="ECO:0000313" key="2">
    <source>
        <dbReference type="EMBL" id="GIL61946.1"/>
    </source>
</evidence>
<evidence type="ECO:0000313" key="3">
    <source>
        <dbReference type="Proteomes" id="UP000747399"/>
    </source>
</evidence>